<dbReference type="Gene3D" id="1.10.1240.30">
    <property type="entry name" value="KaiA/RbsU domain"/>
    <property type="match status" value="1"/>
</dbReference>
<dbReference type="Gene3D" id="3.60.40.10">
    <property type="entry name" value="PPM-type phosphatase domain"/>
    <property type="match status" value="1"/>
</dbReference>
<dbReference type="SUPFAM" id="SSF81606">
    <property type="entry name" value="PP2C-like"/>
    <property type="match status" value="1"/>
</dbReference>
<dbReference type="EMBL" id="BAABDL010000112">
    <property type="protein sequence ID" value="GAA4075012.1"/>
    <property type="molecule type" value="Genomic_DNA"/>
</dbReference>
<organism evidence="3 4">
    <name type="scientific">Amphibacillus indicireducens</name>
    <dbReference type="NCBI Taxonomy" id="1076330"/>
    <lineage>
        <taxon>Bacteria</taxon>
        <taxon>Bacillati</taxon>
        <taxon>Bacillota</taxon>
        <taxon>Bacilli</taxon>
        <taxon>Bacillales</taxon>
        <taxon>Bacillaceae</taxon>
        <taxon>Amphibacillus</taxon>
    </lineage>
</organism>
<dbReference type="SUPFAM" id="SSF101215">
    <property type="entry name" value="KaiA/RbsU domain"/>
    <property type="match status" value="1"/>
</dbReference>
<evidence type="ECO:0000256" key="1">
    <source>
        <dbReference type="ARBA" id="ARBA00022801"/>
    </source>
</evidence>
<keyword evidence="4" id="KW-1185">Reference proteome</keyword>
<feature type="domain" description="PPM-type phosphatase" evidence="2">
    <location>
        <begin position="129"/>
        <end position="340"/>
    </location>
</feature>
<dbReference type="Proteomes" id="UP001501734">
    <property type="component" value="Unassembled WGS sequence"/>
</dbReference>
<evidence type="ECO:0000313" key="4">
    <source>
        <dbReference type="Proteomes" id="UP001501734"/>
    </source>
</evidence>
<dbReference type="InterPro" id="IPR036457">
    <property type="entry name" value="PPM-type-like_dom_sf"/>
</dbReference>
<dbReference type="Pfam" id="PF08673">
    <property type="entry name" value="RsbU_N"/>
    <property type="match status" value="1"/>
</dbReference>
<reference evidence="4" key="1">
    <citation type="journal article" date="2019" name="Int. J. Syst. Evol. Microbiol.">
        <title>The Global Catalogue of Microorganisms (GCM) 10K type strain sequencing project: providing services to taxonomists for standard genome sequencing and annotation.</title>
        <authorList>
            <consortium name="The Broad Institute Genomics Platform"/>
            <consortium name="The Broad Institute Genome Sequencing Center for Infectious Disease"/>
            <person name="Wu L."/>
            <person name="Ma J."/>
        </authorList>
    </citation>
    <scope>NUCLEOTIDE SEQUENCE [LARGE SCALE GENOMIC DNA]</scope>
    <source>
        <strain evidence="4">JCM 17250</strain>
    </source>
</reference>
<dbReference type="Pfam" id="PF07228">
    <property type="entry name" value="SpoIIE"/>
    <property type="match status" value="1"/>
</dbReference>
<comment type="caution">
    <text evidence="3">The sequence shown here is derived from an EMBL/GenBank/DDBJ whole genome shotgun (WGS) entry which is preliminary data.</text>
</comment>
<dbReference type="InterPro" id="IPR052016">
    <property type="entry name" value="Bact_Sigma-Reg"/>
</dbReference>
<evidence type="ECO:0000259" key="2">
    <source>
        <dbReference type="PROSITE" id="PS51746"/>
    </source>
</evidence>
<dbReference type="InterPro" id="IPR017944">
    <property type="entry name" value="KaiA/RbsU_helical_domain_sf"/>
</dbReference>
<dbReference type="InterPro" id="IPR014787">
    <property type="entry name" value="PSer_Pase_RsbU_N"/>
</dbReference>
<dbReference type="PROSITE" id="PS51746">
    <property type="entry name" value="PPM_2"/>
    <property type="match status" value="1"/>
</dbReference>
<gene>
    <name evidence="3" type="primary">rsbU</name>
    <name evidence="3" type="ORF">GCM10022410_20110</name>
</gene>
<evidence type="ECO:0000313" key="3">
    <source>
        <dbReference type="EMBL" id="GAA4075012.1"/>
    </source>
</evidence>
<dbReference type="PANTHER" id="PTHR43156">
    <property type="entry name" value="STAGE II SPORULATION PROTEIN E-RELATED"/>
    <property type="match status" value="1"/>
</dbReference>
<proteinExistence type="predicted"/>
<keyword evidence="1" id="KW-0378">Hydrolase</keyword>
<protein>
    <submittedName>
        <fullName evidence="3">Phosphoserine phosphatase RsbU</fullName>
    </submittedName>
</protein>
<sequence>MGWSAEMKTTNLDLNSYRQLLKEYLLTNDETALYQAEQFSRLSVKHNVPPEEMIQIHIEALQDLYPELPREINDSLNFLLEAMISYGLALQENQFLREKQSELESEISVAANMQKTLLSTVKPEVKGLDIGAISVPASTMNGDYYHFVTNKENHLGIALADVIGKGIPAALAMSMIKYSMDSFPESQQQPKAILENLNRVVERNVDPSMFITMFYGLYNPENETFAYASAGHEPCFYYHASRNEFEEIYAPGLVLGVNNDTNYQQFVRKIEKDDCLILLTDGVTECRLGEHFIEGKQILQVIESFIHLPAQEAVEKVFCYFEKLQDFQLRDDFTLIIIKKEV</sequence>
<accession>A0ABP7VWK9</accession>
<dbReference type="PANTHER" id="PTHR43156:SF15">
    <property type="entry name" value="PHOSPHOSERINE PHOSPHATASE RSBU"/>
    <property type="match status" value="1"/>
</dbReference>
<name>A0ABP7VWK9_9BACI</name>
<dbReference type="SMART" id="SM00331">
    <property type="entry name" value="PP2C_SIG"/>
    <property type="match status" value="1"/>
</dbReference>
<dbReference type="InterPro" id="IPR001932">
    <property type="entry name" value="PPM-type_phosphatase-like_dom"/>
</dbReference>